<evidence type="ECO:0000313" key="1">
    <source>
        <dbReference type="EMBL" id="ABM77123.1"/>
    </source>
</evidence>
<dbReference type="EMBL" id="CP000554">
    <property type="protein sequence ID" value="ABM77123.1"/>
    <property type="molecule type" value="Genomic_DNA"/>
</dbReference>
<evidence type="ECO:0000313" key="2">
    <source>
        <dbReference type="Proteomes" id="UP000002274"/>
    </source>
</evidence>
<dbReference type="HOGENOM" id="CLU_2701823_0_0_3"/>
<dbReference type="AlphaFoldDB" id="A2C6L3"/>
<sequence>MLLNILVRLFCLGRLDPSIRPTSDTPCVDLACVQNLRVSCVHVDPLRMDPVTFTYRFINPLVGVGPLVQMGQR</sequence>
<gene>
    <name evidence="1" type="ordered locus">P9303_03711</name>
</gene>
<proteinExistence type="predicted"/>
<dbReference type="Proteomes" id="UP000002274">
    <property type="component" value="Chromosome"/>
</dbReference>
<name>A2C6L3_PROM3</name>
<organism evidence="1 2">
    <name type="scientific">Prochlorococcus marinus (strain MIT 9303)</name>
    <dbReference type="NCBI Taxonomy" id="59922"/>
    <lineage>
        <taxon>Bacteria</taxon>
        <taxon>Bacillati</taxon>
        <taxon>Cyanobacteriota</taxon>
        <taxon>Cyanophyceae</taxon>
        <taxon>Synechococcales</taxon>
        <taxon>Prochlorococcaceae</taxon>
        <taxon>Prochlorococcus</taxon>
    </lineage>
</organism>
<dbReference type="KEGG" id="pmf:P9303_03711"/>
<protein>
    <submittedName>
        <fullName evidence="1">Uncharacterized protein</fullName>
    </submittedName>
</protein>
<accession>A2C6L3</accession>
<reference evidence="1 2" key="1">
    <citation type="journal article" date="2007" name="PLoS Genet.">
        <title>Patterns and implications of gene gain and loss in the evolution of Prochlorococcus.</title>
        <authorList>
            <person name="Kettler G.C."/>
            <person name="Martiny A.C."/>
            <person name="Huang K."/>
            <person name="Zucker J."/>
            <person name="Coleman M.L."/>
            <person name="Rodrigue S."/>
            <person name="Chen F."/>
            <person name="Lapidus A."/>
            <person name="Ferriera S."/>
            <person name="Johnson J."/>
            <person name="Steglich C."/>
            <person name="Church G.M."/>
            <person name="Richardson P."/>
            <person name="Chisholm S.W."/>
        </authorList>
    </citation>
    <scope>NUCLEOTIDE SEQUENCE [LARGE SCALE GENOMIC DNA]</scope>
    <source>
        <strain evidence="1 2">MIT 9303</strain>
    </source>
</reference>